<name>A0ABW5PCE2_9BACL</name>
<accession>A0ABW5PCE2</accession>
<dbReference type="EMBL" id="JBHUME010000007">
    <property type="protein sequence ID" value="MFD2613007.1"/>
    <property type="molecule type" value="Genomic_DNA"/>
</dbReference>
<evidence type="ECO:0000313" key="3">
    <source>
        <dbReference type="EMBL" id="MFD2613007.1"/>
    </source>
</evidence>
<dbReference type="InterPro" id="IPR005648">
    <property type="entry name" value="FlgD"/>
</dbReference>
<reference evidence="4" key="1">
    <citation type="journal article" date="2019" name="Int. J. Syst. Evol. Microbiol.">
        <title>The Global Catalogue of Microorganisms (GCM) 10K type strain sequencing project: providing services to taxonomists for standard genome sequencing and annotation.</title>
        <authorList>
            <consortium name="The Broad Institute Genomics Platform"/>
            <consortium name="The Broad Institute Genome Sequencing Center for Infectious Disease"/>
            <person name="Wu L."/>
            <person name="Ma J."/>
        </authorList>
    </citation>
    <scope>NUCLEOTIDE SEQUENCE [LARGE SCALE GENOMIC DNA]</scope>
    <source>
        <strain evidence="4">KCTC 3950</strain>
    </source>
</reference>
<sequence>MADPISTKNIWPNYAQHNVDSVTDSKAGKDKSSLGKDDFLKILVTQLQNQDPSQPLQDREFIAQMAQFSSVEQIMNMAGEMKMLRQSIGMASGLIGKDISWTVTDPVTGLSSNRSGTVQSIRIKDGVQYAETGEEQISLDRITGIRNKEEK</sequence>
<keyword evidence="3" id="KW-0966">Cell projection</keyword>
<comment type="similarity">
    <text evidence="1">Belongs to the FlgD family.</text>
</comment>
<evidence type="ECO:0000256" key="2">
    <source>
        <dbReference type="ARBA" id="ARBA00022795"/>
    </source>
</evidence>
<dbReference type="Pfam" id="PF03963">
    <property type="entry name" value="FlgD"/>
    <property type="match status" value="1"/>
</dbReference>
<keyword evidence="3" id="KW-0282">Flagellum</keyword>
<keyword evidence="4" id="KW-1185">Reference proteome</keyword>
<evidence type="ECO:0000256" key="1">
    <source>
        <dbReference type="ARBA" id="ARBA00010577"/>
    </source>
</evidence>
<dbReference type="RefSeq" id="WP_377602896.1">
    <property type="nucleotide sequence ID" value="NZ_JBHUME010000007.1"/>
</dbReference>
<dbReference type="Proteomes" id="UP001597541">
    <property type="component" value="Unassembled WGS sequence"/>
</dbReference>
<evidence type="ECO:0000313" key="4">
    <source>
        <dbReference type="Proteomes" id="UP001597541"/>
    </source>
</evidence>
<keyword evidence="3" id="KW-0969">Cilium</keyword>
<comment type="caution">
    <text evidence="3">The sequence shown here is derived from an EMBL/GenBank/DDBJ whole genome shotgun (WGS) entry which is preliminary data.</text>
</comment>
<proteinExistence type="inferred from homology"/>
<keyword evidence="2" id="KW-1005">Bacterial flagellum biogenesis</keyword>
<gene>
    <name evidence="3" type="ORF">ACFSUF_11290</name>
</gene>
<protein>
    <submittedName>
        <fullName evidence="3">Flagellar hook capping FlgD N-terminal domain-containing protein</fullName>
    </submittedName>
</protein>
<organism evidence="3 4">
    <name type="scientific">Paenibacillus gansuensis</name>
    <dbReference type="NCBI Taxonomy" id="306542"/>
    <lineage>
        <taxon>Bacteria</taxon>
        <taxon>Bacillati</taxon>
        <taxon>Bacillota</taxon>
        <taxon>Bacilli</taxon>
        <taxon>Bacillales</taxon>
        <taxon>Paenibacillaceae</taxon>
        <taxon>Paenibacillus</taxon>
    </lineage>
</organism>